<dbReference type="EMBL" id="JAPDOD010000023">
    <property type="protein sequence ID" value="MDA0163149.1"/>
    <property type="molecule type" value="Genomic_DNA"/>
</dbReference>
<comment type="caution">
    <text evidence="2">The sequence shown here is derived from an EMBL/GenBank/DDBJ whole genome shotgun (WGS) entry which is preliminary data.</text>
</comment>
<dbReference type="AlphaFoldDB" id="A0A9X3MV22"/>
<feature type="transmembrane region" description="Helical" evidence="1">
    <location>
        <begin position="12"/>
        <end position="33"/>
    </location>
</feature>
<dbReference type="RefSeq" id="WP_270042392.1">
    <property type="nucleotide sequence ID" value="NZ_JAPDOD010000023.1"/>
</dbReference>
<sequence length="86" mass="8820">MTSTILTFAKKIVTYVTALCVLMATASGCVQAVQWGTKTIGVVPVAMIGMFVLGCIVTAAVMHARDPRPIIPPAPDTTGTTGAAGR</sequence>
<keyword evidence="1" id="KW-0812">Transmembrane</keyword>
<evidence type="ECO:0000313" key="2">
    <source>
        <dbReference type="EMBL" id="MDA0163149.1"/>
    </source>
</evidence>
<keyword evidence="1" id="KW-0472">Membrane</keyword>
<organism evidence="2 3">
    <name type="scientific">Solirubrobacter ginsenosidimutans</name>
    <dbReference type="NCBI Taxonomy" id="490573"/>
    <lineage>
        <taxon>Bacteria</taxon>
        <taxon>Bacillati</taxon>
        <taxon>Actinomycetota</taxon>
        <taxon>Thermoleophilia</taxon>
        <taxon>Solirubrobacterales</taxon>
        <taxon>Solirubrobacteraceae</taxon>
        <taxon>Solirubrobacter</taxon>
    </lineage>
</organism>
<evidence type="ECO:0000256" key="1">
    <source>
        <dbReference type="SAM" id="Phobius"/>
    </source>
</evidence>
<protein>
    <submittedName>
        <fullName evidence="2">Uncharacterized protein</fullName>
    </submittedName>
</protein>
<accession>A0A9X3MV22</accession>
<dbReference type="Proteomes" id="UP001149140">
    <property type="component" value="Unassembled WGS sequence"/>
</dbReference>
<gene>
    <name evidence="2" type="ORF">OM076_22940</name>
</gene>
<proteinExistence type="predicted"/>
<evidence type="ECO:0000313" key="3">
    <source>
        <dbReference type="Proteomes" id="UP001149140"/>
    </source>
</evidence>
<reference evidence="2" key="1">
    <citation type="submission" date="2022-10" db="EMBL/GenBank/DDBJ databases">
        <title>The WGS of Solirubrobacter ginsenosidimutans DSM 21036.</title>
        <authorList>
            <person name="Jiang Z."/>
        </authorList>
    </citation>
    <scope>NUCLEOTIDE SEQUENCE</scope>
    <source>
        <strain evidence="2">DSM 21036</strain>
    </source>
</reference>
<feature type="transmembrane region" description="Helical" evidence="1">
    <location>
        <begin position="39"/>
        <end position="61"/>
    </location>
</feature>
<name>A0A9X3MV22_9ACTN</name>
<keyword evidence="3" id="KW-1185">Reference proteome</keyword>
<keyword evidence="1" id="KW-1133">Transmembrane helix</keyword>